<evidence type="ECO:0000313" key="4">
    <source>
        <dbReference type="EMBL" id="EIE90271.1"/>
    </source>
</evidence>
<accession>I1CP91</accession>
<evidence type="ECO:0000256" key="1">
    <source>
        <dbReference type="SAM" id="MobiDB-lite"/>
    </source>
</evidence>
<dbReference type="RefSeq" id="XP_067516600.1">
    <property type="nucleotide sequence ID" value="XM_067660499.1"/>
</dbReference>
<proteinExistence type="predicted"/>
<dbReference type="VEuPathDB" id="FungiDB:RO3G_09171"/>
<dbReference type="EMBL" id="CH476737">
    <property type="protein sequence ID" value="EIE84461.1"/>
    <property type="molecule type" value="Genomic_DNA"/>
</dbReference>
<dbReference type="VEuPathDB" id="FungiDB:RO3G_14982"/>
<evidence type="ECO:0000313" key="2">
    <source>
        <dbReference type="EMBL" id="EIE81204.1"/>
    </source>
</evidence>
<dbReference type="GeneID" id="93612880"/>
<gene>
    <name evidence="2" type="ORF">RO3G_05909</name>
    <name evidence="3" type="ORF">RO3G_09171</name>
    <name evidence="4" type="ORF">RO3G_14982</name>
</gene>
<feature type="region of interest" description="Disordered" evidence="1">
    <location>
        <begin position="1"/>
        <end position="25"/>
    </location>
</feature>
<dbReference type="OrthoDB" id="5592268at2759"/>
<organism evidence="4 5">
    <name type="scientific">Rhizopus delemar (strain RA 99-880 / ATCC MYA-4621 / FGSC 9543 / NRRL 43880)</name>
    <name type="common">Mucormycosis agent</name>
    <name type="synonym">Rhizopus arrhizus var. delemar</name>
    <dbReference type="NCBI Taxonomy" id="246409"/>
    <lineage>
        <taxon>Eukaryota</taxon>
        <taxon>Fungi</taxon>
        <taxon>Fungi incertae sedis</taxon>
        <taxon>Mucoromycota</taxon>
        <taxon>Mucoromycotina</taxon>
        <taxon>Mucoromycetes</taxon>
        <taxon>Mucorales</taxon>
        <taxon>Mucorineae</taxon>
        <taxon>Rhizopodaceae</taxon>
        <taxon>Rhizopus</taxon>
    </lineage>
</organism>
<dbReference type="Proteomes" id="UP000009138">
    <property type="component" value="Unassembled WGS sequence"/>
</dbReference>
<name>I1CP91_RHIO9</name>
<dbReference type="EMBL" id="CH476735">
    <property type="protein sequence ID" value="EIE81204.1"/>
    <property type="molecule type" value="Genomic_DNA"/>
</dbReference>
<protein>
    <submittedName>
        <fullName evidence="4">Uncharacterized protein</fullName>
    </submittedName>
</protein>
<reference evidence="4 5" key="1">
    <citation type="journal article" date="2009" name="PLoS Genet.">
        <title>Genomic analysis of the basal lineage fungus Rhizopus oryzae reveals a whole-genome duplication.</title>
        <authorList>
            <person name="Ma L.-J."/>
            <person name="Ibrahim A.S."/>
            <person name="Skory C."/>
            <person name="Grabherr M.G."/>
            <person name="Burger G."/>
            <person name="Butler M."/>
            <person name="Elias M."/>
            <person name="Idnurm A."/>
            <person name="Lang B.F."/>
            <person name="Sone T."/>
            <person name="Abe A."/>
            <person name="Calvo S.E."/>
            <person name="Corrochano L.M."/>
            <person name="Engels R."/>
            <person name="Fu J."/>
            <person name="Hansberg W."/>
            <person name="Kim J.-M."/>
            <person name="Kodira C.D."/>
            <person name="Koehrsen M.J."/>
            <person name="Liu B."/>
            <person name="Miranda-Saavedra D."/>
            <person name="O'Leary S."/>
            <person name="Ortiz-Castellanos L."/>
            <person name="Poulter R."/>
            <person name="Rodriguez-Romero J."/>
            <person name="Ruiz-Herrera J."/>
            <person name="Shen Y.-Q."/>
            <person name="Zeng Q."/>
            <person name="Galagan J."/>
            <person name="Birren B.W."/>
            <person name="Cuomo C.A."/>
            <person name="Wickes B.L."/>
        </authorList>
    </citation>
    <scope>NUCLEOTIDE SEQUENCE [LARGE SCALE GENOMIC DNA]</scope>
    <source>
        <strain evidence="4">RA 99-880</strain>
        <strain evidence="5">RA 99-880 / ATCC MYA-4621 / FGSC 9543 / NRRL 43880</strain>
    </source>
</reference>
<dbReference type="EMBL" id="CH476746">
    <property type="protein sequence ID" value="EIE90271.1"/>
    <property type="molecule type" value="Genomic_DNA"/>
</dbReference>
<reference evidence="4" key="2">
    <citation type="submission" date="2012-04" db="EMBL/GenBank/DDBJ databases">
        <title>Annotation of the Rhizopus oryzae genome.</title>
        <authorList>
            <consortium name="The Broad Institute Genome Sequencing Platform"/>
            <person name="Birren B."/>
            <person name="Lander E."/>
            <person name="Galagan J."/>
            <person name="Nusbaum C."/>
            <person name="Devon K."/>
            <person name="Ma L.-J."/>
            <person name="Jaffe D."/>
            <person name="Butler J."/>
            <person name="Alvarez P."/>
            <person name="Gnerre S."/>
            <person name="Grabherr M."/>
            <person name="Kleber M."/>
            <person name="Mauceli E."/>
            <person name="Brockman W."/>
            <person name="Rounsley S."/>
            <person name="Young S."/>
            <person name="LaButti K."/>
            <person name="Pushparaj V."/>
            <person name="DeCaprio D."/>
            <person name="Crawford M."/>
            <person name="Koehrsen M."/>
            <person name="Engels R."/>
            <person name="Montgomery P."/>
            <person name="Pearson M."/>
            <person name="Howarth C."/>
            <person name="Larson L."/>
            <person name="Luoma S."/>
            <person name="White J."/>
            <person name="O'Leary S."/>
            <person name="Kodira C."/>
            <person name="Zeng Q."/>
            <person name="Yandava C."/>
            <person name="Alvarado L."/>
            <person name="Skory C.D."/>
            <person name="Ibrahim A."/>
            <person name="Lang F."/>
            <person name="Wickes B.L."/>
            <person name="Liu B."/>
        </authorList>
    </citation>
    <scope>NUCLEOTIDE SEQUENCE</scope>
    <source>
        <strain evidence="4">RA 99-880</strain>
    </source>
</reference>
<dbReference type="InParanoid" id="I1CP91"/>
<feature type="compositionally biased region" description="Basic and acidic residues" evidence="1">
    <location>
        <begin position="1"/>
        <end position="13"/>
    </location>
</feature>
<dbReference type="VEuPathDB" id="FungiDB:RO3G_05909"/>
<evidence type="ECO:0000313" key="5">
    <source>
        <dbReference type="Proteomes" id="UP000009138"/>
    </source>
</evidence>
<evidence type="ECO:0000313" key="3">
    <source>
        <dbReference type="EMBL" id="EIE84461.1"/>
    </source>
</evidence>
<dbReference type="AlphaFoldDB" id="I1CP91"/>
<keyword evidence="5" id="KW-1185">Reference proteome</keyword>
<sequence length="45" mass="4896">MGPGEDDRNRLEYGPEGYLTLSGGRAETEMKVEVKGPKEGPYPNA</sequence>